<gene>
    <name evidence="1" type="ORF">JR316_007704</name>
</gene>
<proteinExistence type="predicted"/>
<sequence>MASTSTVVRKYHANYLASNEYFAIALDHVPLLTDSGNYLWWKLHVSYALKAAGYWGHVDGSDSLLAIYPKISQPPAPTNNSSKEEIERYREWRRHDDRCISLLIRRMTHKVFRSLSIYGFESDITSRRIWKSIIQKFERDISRMH</sequence>
<evidence type="ECO:0000313" key="1">
    <source>
        <dbReference type="EMBL" id="KAG5167355.1"/>
    </source>
</evidence>
<comment type="caution">
    <text evidence="1">The sequence shown here is derived from an EMBL/GenBank/DDBJ whole genome shotgun (WGS) entry which is preliminary data.</text>
</comment>
<dbReference type="AlphaFoldDB" id="A0A8H7XXC0"/>
<accession>A0A8H7XXC0</accession>
<protein>
    <recommendedName>
        <fullName evidence="2">Retrotransposon Copia-like N-terminal domain-containing protein</fullName>
    </recommendedName>
</protein>
<reference evidence="1" key="1">
    <citation type="submission" date="2021-02" db="EMBL/GenBank/DDBJ databases">
        <title>Psilocybe cubensis genome.</title>
        <authorList>
            <person name="Mckernan K.J."/>
            <person name="Crawford S."/>
            <person name="Trippe A."/>
            <person name="Kane L.T."/>
            <person name="Mclaughlin S."/>
        </authorList>
    </citation>
    <scope>NUCLEOTIDE SEQUENCE [LARGE SCALE GENOMIC DNA]</scope>
    <source>
        <strain evidence="1">MGC-MH-2018</strain>
    </source>
</reference>
<evidence type="ECO:0008006" key="2">
    <source>
        <dbReference type="Google" id="ProtNLM"/>
    </source>
</evidence>
<dbReference type="EMBL" id="JAFIQS010000007">
    <property type="protein sequence ID" value="KAG5167355.1"/>
    <property type="molecule type" value="Genomic_DNA"/>
</dbReference>
<organism evidence="1">
    <name type="scientific">Psilocybe cubensis</name>
    <name type="common">Psychedelic mushroom</name>
    <name type="synonym">Stropharia cubensis</name>
    <dbReference type="NCBI Taxonomy" id="181762"/>
    <lineage>
        <taxon>Eukaryota</taxon>
        <taxon>Fungi</taxon>
        <taxon>Dikarya</taxon>
        <taxon>Basidiomycota</taxon>
        <taxon>Agaricomycotina</taxon>
        <taxon>Agaricomycetes</taxon>
        <taxon>Agaricomycetidae</taxon>
        <taxon>Agaricales</taxon>
        <taxon>Agaricineae</taxon>
        <taxon>Strophariaceae</taxon>
        <taxon>Psilocybe</taxon>
    </lineage>
</organism>
<name>A0A8H7XXC0_PSICU</name>